<dbReference type="RefSeq" id="WP_097130971.1">
    <property type="nucleotide sequence ID" value="NZ_OCNH01000007.1"/>
</dbReference>
<gene>
    <name evidence="1" type="ORF">SAMN06269250_5926</name>
</gene>
<dbReference type="Proteomes" id="UP000219452">
    <property type="component" value="Unassembled WGS sequence"/>
</dbReference>
<dbReference type="EMBL" id="OCNH01000007">
    <property type="protein sequence ID" value="SOD97803.1"/>
    <property type="molecule type" value="Genomic_DNA"/>
</dbReference>
<organism evidence="1 2">
    <name type="scientific">Spirosoma fluviale</name>
    <dbReference type="NCBI Taxonomy" id="1597977"/>
    <lineage>
        <taxon>Bacteria</taxon>
        <taxon>Pseudomonadati</taxon>
        <taxon>Bacteroidota</taxon>
        <taxon>Cytophagia</taxon>
        <taxon>Cytophagales</taxon>
        <taxon>Cytophagaceae</taxon>
        <taxon>Spirosoma</taxon>
    </lineage>
</organism>
<name>A0A286GQK1_9BACT</name>
<sequence length="144" mass="15590">MKAYAMVGKYIENFNTLVVANQLRAATDNFAQLPWDHSVIEIPSGNALFLYGGRTALLNALAPLGDGPILRVNRRAANWASIKMALFRAERKVAGGTKIKQLLMLAPVPNGVPQGLQQKLVPIGGSNTIDYIHLVDLKSVIANL</sequence>
<keyword evidence="2" id="KW-1185">Reference proteome</keyword>
<evidence type="ECO:0000313" key="2">
    <source>
        <dbReference type="Proteomes" id="UP000219452"/>
    </source>
</evidence>
<evidence type="ECO:0000313" key="1">
    <source>
        <dbReference type="EMBL" id="SOD97803.1"/>
    </source>
</evidence>
<protein>
    <submittedName>
        <fullName evidence="1">Uncharacterized protein</fullName>
    </submittedName>
</protein>
<proteinExistence type="predicted"/>
<accession>A0A286GQK1</accession>
<reference evidence="2" key="1">
    <citation type="submission" date="2017-09" db="EMBL/GenBank/DDBJ databases">
        <authorList>
            <person name="Varghese N."/>
            <person name="Submissions S."/>
        </authorList>
    </citation>
    <scope>NUCLEOTIDE SEQUENCE [LARGE SCALE GENOMIC DNA]</scope>
    <source>
        <strain evidence="2">DSM 29961</strain>
    </source>
</reference>
<dbReference type="AlphaFoldDB" id="A0A286GQK1"/>